<sequence>MSRVEEVEEETTWEETLRRMLPEGAPLPDEEHLDYSIAVQYEGPPLPYSVPRVNPIDVDSESVSRGRMNARFNRVPLKDFKVKSSSQNSQQQSHQNSPSRDYSTDEYSSPRSRATDAVDGQEKPNCVEKSSKKKKKRGGVCNRCGKKSRIKEREDCLVCDAKYCGNCLIKAMGSMPEGRKCVGCIGKPIDESKRCNLGKSSKILCRVCSPLEVKQIMKAEKECAANQLRPEQLIVNGKQLNQDELAELLGCPLPPLKLKPGKYWYDKDSGLWGKEGEKPDRIITSKLNVGGKLQADASNGNTKVYINGREIAKIELKVLKLAKVQCPRDTHFWVYDDGSYEEEGQNNIKGNIWGKASTRFICSLFSLPVPPGNPHGPKDVPSSFSASSVPEYLEQGRIQKLLLFGLEGSGTSTIFKQAKFLYGNKFTSEELQSIKLMIQSYMYKYLSILLEGRERFEEEALLEKISTLDHEESVPGEVVDGGSKQCIYSINQRMKHFSDWLLDIMATGDMDAFFPAATREYAPVVDEIWRDPALQETYKRREELNHLPDVAKYFLDQAIEISSNEYEPSEKDILFAEGVTQGNGLSCMEFSFDDRSPMSELYNENFDCPPSLTKYQLIHINSKGLHDSCKWLEMFEDVRAVIFCVALSDYDKMSTHGTGDPCNEMLASRDIFENLVRHPCFVDTPFVLLLNKYDVFEDKINQSPLSTCEWFKEFSPVKPHNNNHTLANQAYYYIAVKFKELYSSITGRKLFVWQTRARERTSVDEAFKYIREVLKWEEEKDDNMYGIVVDDSIYTAELSSSPYIRQE</sequence>
<proteinExistence type="predicted"/>
<comment type="caution">
    <text evidence="1">The sequence shown here is derived from an EMBL/GenBank/DDBJ whole genome shotgun (WGS) entry which is preliminary data.</text>
</comment>
<evidence type="ECO:0000313" key="1">
    <source>
        <dbReference type="EMBL" id="KAJ4713580.1"/>
    </source>
</evidence>
<name>A0ACC1XTF1_MELAZ</name>
<dbReference type="EMBL" id="CM051401">
    <property type="protein sequence ID" value="KAJ4713580.1"/>
    <property type="molecule type" value="Genomic_DNA"/>
</dbReference>
<dbReference type="Proteomes" id="UP001164539">
    <property type="component" value="Chromosome 8"/>
</dbReference>
<organism evidence="1 2">
    <name type="scientific">Melia azedarach</name>
    <name type="common">Chinaberry tree</name>
    <dbReference type="NCBI Taxonomy" id="155640"/>
    <lineage>
        <taxon>Eukaryota</taxon>
        <taxon>Viridiplantae</taxon>
        <taxon>Streptophyta</taxon>
        <taxon>Embryophyta</taxon>
        <taxon>Tracheophyta</taxon>
        <taxon>Spermatophyta</taxon>
        <taxon>Magnoliopsida</taxon>
        <taxon>eudicotyledons</taxon>
        <taxon>Gunneridae</taxon>
        <taxon>Pentapetalae</taxon>
        <taxon>rosids</taxon>
        <taxon>malvids</taxon>
        <taxon>Sapindales</taxon>
        <taxon>Meliaceae</taxon>
        <taxon>Melia</taxon>
    </lineage>
</organism>
<reference evidence="1 2" key="1">
    <citation type="journal article" date="2023" name="Science">
        <title>Complex scaffold remodeling in plant triterpene biosynthesis.</title>
        <authorList>
            <person name="De La Pena R."/>
            <person name="Hodgson H."/>
            <person name="Liu J.C."/>
            <person name="Stephenson M.J."/>
            <person name="Martin A.C."/>
            <person name="Owen C."/>
            <person name="Harkess A."/>
            <person name="Leebens-Mack J."/>
            <person name="Jimenez L.E."/>
            <person name="Osbourn A."/>
            <person name="Sattely E.S."/>
        </authorList>
    </citation>
    <scope>NUCLEOTIDE SEQUENCE [LARGE SCALE GENOMIC DNA]</scope>
    <source>
        <strain evidence="2">cv. JPN11</strain>
        <tissue evidence="1">Leaf</tissue>
    </source>
</reference>
<gene>
    <name evidence="1" type="ORF">OWV82_015650</name>
</gene>
<protein>
    <submittedName>
        <fullName evidence="1">Extra-large guanine nucleotide-binding protein like</fullName>
    </submittedName>
</protein>
<evidence type="ECO:0000313" key="2">
    <source>
        <dbReference type="Proteomes" id="UP001164539"/>
    </source>
</evidence>
<accession>A0ACC1XTF1</accession>
<keyword evidence="2" id="KW-1185">Reference proteome</keyword>